<organism evidence="1">
    <name type="scientific">marine metagenome</name>
    <dbReference type="NCBI Taxonomy" id="408172"/>
    <lineage>
        <taxon>unclassified sequences</taxon>
        <taxon>metagenomes</taxon>
        <taxon>ecological metagenomes</taxon>
    </lineage>
</organism>
<proteinExistence type="predicted"/>
<evidence type="ECO:0008006" key="2">
    <source>
        <dbReference type="Google" id="ProtNLM"/>
    </source>
</evidence>
<protein>
    <recommendedName>
        <fullName evidence="2">DUF481 domain-containing protein</fullName>
    </recommendedName>
</protein>
<feature type="non-terminal residue" evidence="1">
    <location>
        <position position="411"/>
    </location>
</feature>
<reference evidence="1" key="1">
    <citation type="submission" date="2018-05" db="EMBL/GenBank/DDBJ databases">
        <authorList>
            <person name="Lanie J.A."/>
            <person name="Ng W.-L."/>
            <person name="Kazmierczak K.M."/>
            <person name="Andrzejewski T.M."/>
            <person name="Davidsen T.M."/>
            <person name="Wayne K.J."/>
            <person name="Tettelin H."/>
            <person name="Glass J.I."/>
            <person name="Rusch D."/>
            <person name="Podicherti R."/>
            <person name="Tsui H.-C.T."/>
            <person name="Winkler M.E."/>
        </authorList>
    </citation>
    <scope>NUCLEOTIDE SEQUENCE</scope>
</reference>
<dbReference type="AlphaFoldDB" id="A0A382I3J0"/>
<gene>
    <name evidence="1" type="ORF">METZ01_LOCUS246829</name>
</gene>
<evidence type="ECO:0000313" key="1">
    <source>
        <dbReference type="EMBL" id="SVB93975.1"/>
    </source>
</evidence>
<accession>A0A382I3J0</accession>
<name>A0A382I3J0_9ZZZZ</name>
<sequence>MISNSPGPLLCPVRRRRRRCGRLASVLTAFWVGLGASAQAGQSQPAATESGAEALRVYLDCDRRSCDRDYLRQEITFVNYVRDRRDAQVHVLVTRERTAGGGQAFTLDFFGLEDFLGQDDQLMFFTTQDDTNDSERSGFAQIFQMGLIRYAARTPLADRIEISHRDLSGTRQELSAQPEDDPWNFWVFRARFNTQLQGEDLETAKEFGGSFSANRTTDAWKINLGINVDYDEDAFTLSDGRQLTDVSRNNSFTTRIIKTVGEHMGVGFGGSAVTTTFRNQDLTWRVAPAFQFNFFPYSESTRRELTATYSVGYNKFDYTELTIFDKLEEARANHSARFSLDTNQPWGDAGVSYEFSQFLDELSQSRQVLFGNIEYRLFRGFFLNVFGTLSRVRDQIFLKRGGVTDEQILLR</sequence>
<dbReference type="EMBL" id="UINC01064883">
    <property type="protein sequence ID" value="SVB93975.1"/>
    <property type="molecule type" value="Genomic_DNA"/>
</dbReference>